<name>A0A1G7NIL9_9BACT</name>
<evidence type="ECO:0000256" key="1">
    <source>
        <dbReference type="SAM" id="SignalP"/>
    </source>
</evidence>
<dbReference type="EMBL" id="FNAN01000012">
    <property type="protein sequence ID" value="SDF73782.1"/>
    <property type="molecule type" value="Genomic_DNA"/>
</dbReference>
<proteinExistence type="predicted"/>
<dbReference type="RefSeq" id="WP_229212776.1">
    <property type="nucleotide sequence ID" value="NZ_FNAN01000012.1"/>
</dbReference>
<protein>
    <recommendedName>
        <fullName evidence="4">DUF1795 domain-containing protein</fullName>
    </recommendedName>
</protein>
<gene>
    <name evidence="2" type="ORF">SAMN04487996_11264</name>
</gene>
<feature type="chain" id="PRO_5011660773" description="DUF1795 domain-containing protein" evidence="1">
    <location>
        <begin position="25"/>
        <end position="203"/>
    </location>
</feature>
<organism evidence="2 3">
    <name type="scientific">Dyadobacter soli</name>
    <dbReference type="NCBI Taxonomy" id="659014"/>
    <lineage>
        <taxon>Bacteria</taxon>
        <taxon>Pseudomonadati</taxon>
        <taxon>Bacteroidota</taxon>
        <taxon>Cytophagia</taxon>
        <taxon>Cytophagales</taxon>
        <taxon>Spirosomataceae</taxon>
        <taxon>Dyadobacter</taxon>
    </lineage>
</organism>
<dbReference type="STRING" id="659014.SAMN04487996_11264"/>
<dbReference type="AlphaFoldDB" id="A0A1G7NIL9"/>
<evidence type="ECO:0000313" key="2">
    <source>
        <dbReference type="EMBL" id="SDF73782.1"/>
    </source>
</evidence>
<evidence type="ECO:0008006" key="4">
    <source>
        <dbReference type="Google" id="ProtNLM"/>
    </source>
</evidence>
<evidence type="ECO:0000313" key="3">
    <source>
        <dbReference type="Proteomes" id="UP000198748"/>
    </source>
</evidence>
<reference evidence="3" key="1">
    <citation type="submission" date="2016-10" db="EMBL/GenBank/DDBJ databases">
        <authorList>
            <person name="Varghese N."/>
            <person name="Submissions S."/>
        </authorList>
    </citation>
    <scope>NUCLEOTIDE SEQUENCE [LARGE SCALE GENOMIC DNA]</scope>
    <source>
        <strain evidence="3">DSM 25329</strain>
    </source>
</reference>
<sequence>MKMIFQFLPLVAISTLLASVQCFGQNNKPVINYLGIPGSMVFQKKSYQLHWSAHPDASLYKQEYLVPGDGFPNYKSMITIDYVVATTTVDDAVRTKLRELDQLKKTLDVNYEVIANAATGEKIIDCLLGQTASDDAKSIYEHDVYRFKAVTAKSGQKGILLYALSNRAYGKDIQSFLARLKAERKVLISEVAKAPIPGITIKK</sequence>
<accession>A0A1G7NIL9</accession>
<feature type="signal peptide" evidence="1">
    <location>
        <begin position="1"/>
        <end position="24"/>
    </location>
</feature>
<keyword evidence="1" id="KW-0732">Signal</keyword>
<keyword evidence="3" id="KW-1185">Reference proteome</keyword>
<dbReference type="Proteomes" id="UP000198748">
    <property type="component" value="Unassembled WGS sequence"/>
</dbReference>